<evidence type="ECO:0000256" key="4">
    <source>
        <dbReference type="HAMAP-Rule" id="MF_00434"/>
    </source>
</evidence>
<accession>A0A2K9EWN4</accession>
<dbReference type="SUPFAM" id="SSF55248">
    <property type="entry name" value="PCD-like"/>
    <property type="match status" value="1"/>
</dbReference>
<protein>
    <recommendedName>
        <fullName evidence="4">Putative pterin-4-alpha-carbinolamine dehydratase</fullName>
        <shortName evidence="4">PHS</shortName>
        <ecNumber evidence="4">4.2.1.96</ecNumber>
    </recommendedName>
    <alternativeName>
        <fullName evidence="4">4-alpha-hydroxy-tetrahydropterin dehydratase</fullName>
    </alternativeName>
    <alternativeName>
        <fullName evidence="4">Pterin carbinolamine dehydratase</fullName>
        <shortName evidence="4">PCD</shortName>
    </alternativeName>
</protein>
<dbReference type="Proteomes" id="UP000233742">
    <property type="component" value="Chromosome"/>
</dbReference>
<evidence type="ECO:0000256" key="3">
    <source>
        <dbReference type="ARBA" id="ARBA00023239"/>
    </source>
</evidence>
<evidence type="ECO:0000313" key="5">
    <source>
        <dbReference type="EMBL" id="AUH35356.1"/>
    </source>
</evidence>
<dbReference type="EMBL" id="CP025408">
    <property type="protein sequence ID" value="AUH35356.1"/>
    <property type="molecule type" value="Genomic_DNA"/>
</dbReference>
<dbReference type="HAMAP" id="MF_00434">
    <property type="entry name" value="Pterin_4_alpha"/>
    <property type="match status" value="1"/>
</dbReference>
<proteinExistence type="inferred from homology"/>
<name>A0A2K9EWN4_9RHOB</name>
<dbReference type="GO" id="GO:0008124">
    <property type="term" value="F:4-alpha-hydroxytetrahydrobiopterin dehydratase activity"/>
    <property type="evidence" value="ECO:0007669"/>
    <property type="project" value="UniProtKB-UniRule"/>
</dbReference>
<dbReference type="PANTHER" id="PTHR12599">
    <property type="entry name" value="PTERIN-4-ALPHA-CARBINOLAMINE DEHYDRATASE"/>
    <property type="match status" value="1"/>
</dbReference>
<reference evidence="5 6" key="1">
    <citation type="submission" date="2017-12" db="EMBL/GenBank/DDBJ databases">
        <authorList>
            <person name="Hurst M.R.H."/>
        </authorList>
    </citation>
    <scope>NUCLEOTIDE SEQUENCE [LARGE SCALE GENOMIC DNA]</scope>
    <source>
        <strain evidence="5 6">BM15</strain>
    </source>
</reference>
<dbReference type="CDD" id="cd00913">
    <property type="entry name" value="PCD_DCoH_subfamily_a"/>
    <property type="match status" value="1"/>
</dbReference>
<evidence type="ECO:0000313" key="6">
    <source>
        <dbReference type="Proteomes" id="UP000233742"/>
    </source>
</evidence>
<dbReference type="InterPro" id="IPR001533">
    <property type="entry name" value="Pterin_deHydtase"/>
</dbReference>
<dbReference type="AlphaFoldDB" id="A0A2K9EWN4"/>
<dbReference type="EC" id="4.2.1.96" evidence="4"/>
<comment type="similarity">
    <text evidence="2 4">Belongs to the pterin-4-alpha-carbinolamine dehydratase family.</text>
</comment>
<dbReference type="Pfam" id="PF01329">
    <property type="entry name" value="Pterin_4a"/>
    <property type="match status" value="1"/>
</dbReference>
<dbReference type="PANTHER" id="PTHR12599:SF0">
    <property type="entry name" value="PTERIN-4-ALPHA-CARBINOLAMINE DEHYDRATASE"/>
    <property type="match status" value="1"/>
</dbReference>
<dbReference type="Gene3D" id="3.30.1360.20">
    <property type="entry name" value="Transcriptional coactivator/pterin dehydratase"/>
    <property type="match status" value="1"/>
</dbReference>
<dbReference type="GO" id="GO:0006729">
    <property type="term" value="P:tetrahydrobiopterin biosynthetic process"/>
    <property type="evidence" value="ECO:0007669"/>
    <property type="project" value="InterPro"/>
</dbReference>
<keyword evidence="3 4" id="KW-0456">Lyase</keyword>
<comment type="catalytic activity">
    <reaction evidence="1 4">
        <text>(4aS,6R)-4a-hydroxy-L-erythro-5,6,7,8-tetrahydrobiopterin = (6R)-L-erythro-6,7-dihydrobiopterin + H2O</text>
        <dbReference type="Rhea" id="RHEA:11920"/>
        <dbReference type="ChEBI" id="CHEBI:15377"/>
        <dbReference type="ChEBI" id="CHEBI:15642"/>
        <dbReference type="ChEBI" id="CHEBI:43120"/>
        <dbReference type="EC" id="4.2.1.96"/>
    </reaction>
</comment>
<evidence type="ECO:0000256" key="2">
    <source>
        <dbReference type="ARBA" id="ARBA00006472"/>
    </source>
</evidence>
<dbReference type="OrthoDB" id="9794987at2"/>
<sequence>MEDAMTTCDLANKECEPCKGGVAPHSAAEAKAMMDQIEGWTLSDDGTAISRRFEFKGFAKAVEMANLAAWLGNKQGHHPDIGFGWGYCEVTFTTHEAGGLTENDFICAAKLDALVA</sequence>
<gene>
    <name evidence="5" type="ORF">CUV01_10035</name>
</gene>
<dbReference type="InterPro" id="IPR036428">
    <property type="entry name" value="PCD_sf"/>
</dbReference>
<keyword evidence="6" id="KW-1185">Reference proteome</keyword>
<evidence type="ECO:0000256" key="1">
    <source>
        <dbReference type="ARBA" id="ARBA00001554"/>
    </source>
</evidence>
<dbReference type="KEGG" id="paro:CUV01_10035"/>
<organism evidence="5 6">
    <name type="scientific">Paracoccus tegillarcae</name>
    <dbReference type="NCBI Taxonomy" id="1529068"/>
    <lineage>
        <taxon>Bacteria</taxon>
        <taxon>Pseudomonadati</taxon>
        <taxon>Pseudomonadota</taxon>
        <taxon>Alphaproteobacteria</taxon>
        <taxon>Rhodobacterales</taxon>
        <taxon>Paracoccaceae</taxon>
        <taxon>Paracoccus</taxon>
    </lineage>
</organism>